<evidence type="ECO:0000256" key="5">
    <source>
        <dbReference type="ARBA" id="ARBA00023136"/>
    </source>
</evidence>
<feature type="transmembrane region" description="Helical" evidence="7">
    <location>
        <begin position="90"/>
        <end position="110"/>
    </location>
</feature>
<feature type="transmembrane region" description="Helical" evidence="7">
    <location>
        <begin position="21"/>
        <end position="45"/>
    </location>
</feature>
<evidence type="ECO:0000256" key="7">
    <source>
        <dbReference type="SAM" id="Phobius"/>
    </source>
</evidence>
<comment type="subcellular location">
    <subcellularLocation>
        <location evidence="1">Membrane</location>
        <topology evidence="1">Multi-pass membrane protein</topology>
    </subcellularLocation>
</comment>
<evidence type="ECO:0000313" key="10">
    <source>
        <dbReference type="Proteomes" id="UP000824998"/>
    </source>
</evidence>
<evidence type="ECO:0000256" key="6">
    <source>
        <dbReference type="SAM" id="MobiDB-lite"/>
    </source>
</evidence>
<evidence type="ECO:0000256" key="1">
    <source>
        <dbReference type="ARBA" id="ARBA00004141"/>
    </source>
</evidence>
<dbReference type="Proteomes" id="UP000824998">
    <property type="component" value="Unassembled WGS sequence"/>
</dbReference>
<keyword evidence="4 7" id="KW-1133">Transmembrane helix</keyword>
<keyword evidence="5 7" id="KW-0472">Membrane</keyword>
<dbReference type="GO" id="GO:0006644">
    <property type="term" value="P:phospholipid metabolic process"/>
    <property type="evidence" value="ECO:0007669"/>
    <property type="project" value="InterPro"/>
</dbReference>
<dbReference type="GO" id="GO:0016020">
    <property type="term" value="C:membrane"/>
    <property type="evidence" value="ECO:0007669"/>
    <property type="project" value="UniProtKB-SubCell"/>
</dbReference>
<keyword evidence="3 7" id="KW-0812">Transmembrane</keyword>
<evidence type="ECO:0000259" key="8">
    <source>
        <dbReference type="SMART" id="SM00014"/>
    </source>
</evidence>
<dbReference type="SUPFAM" id="SSF48317">
    <property type="entry name" value="Acid phosphatase/Vanadium-dependent haloperoxidase"/>
    <property type="match status" value="1"/>
</dbReference>
<dbReference type="SMART" id="SM00014">
    <property type="entry name" value="acidPPc"/>
    <property type="match status" value="1"/>
</dbReference>
<comment type="similarity">
    <text evidence="2">Belongs to the PA-phosphatase related phosphoesterase family.</text>
</comment>
<name>A0A9P7YI78_9HELO</name>
<dbReference type="PANTHER" id="PTHR10165:SF35">
    <property type="entry name" value="RE23632P"/>
    <property type="match status" value="1"/>
</dbReference>
<evidence type="ECO:0000256" key="2">
    <source>
        <dbReference type="ARBA" id="ARBA00008816"/>
    </source>
</evidence>
<feature type="transmembrane region" description="Helical" evidence="7">
    <location>
        <begin position="225"/>
        <end position="245"/>
    </location>
</feature>
<feature type="region of interest" description="Disordered" evidence="6">
    <location>
        <begin position="303"/>
        <end position="328"/>
    </location>
</feature>
<dbReference type="GO" id="GO:0046839">
    <property type="term" value="P:phospholipid dephosphorylation"/>
    <property type="evidence" value="ECO:0007669"/>
    <property type="project" value="TreeGrafter"/>
</dbReference>
<dbReference type="GO" id="GO:0008195">
    <property type="term" value="F:phosphatidate phosphatase activity"/>
    <property type="evidence" value="ECO:0007669"/>
    <property type="project" value="TreeGrafter"/>
</dbReference>
<dbReference type="InterPro" id="IPR036938">
    <property type="entry name" value="PAP2/HPO_sf"/>
</dbReference>
<dbReference type="OrthoDB" id="10030083at2759"/>
<evidence type="ECO:0000256" key="4">
    <source>
        <dbReference type="ARBA" id="ARBA00022989"/>
    </source>
</evidence>
<organism evidence="9 10">
    <name type="scientific">Amylocarpus encephaloides</name>
    <dbReference type="NCBI Taxonomy" id="45428"/>
    <lineage>
        <taxon>Eukaryota</taxon>
        <taxon>Fungi</taxon>
        <taxon>Dikarya</taxon>
        <taxon>Ascomycota</taxon>
        <taxon>Pezizomycotina</taxon>
        <taxon>Leotiomycetes</taxon>
        <taxon>Helotiales</taxon>
        <taxon>Helotiales incertae sedis</taxon>
        <taxon>Amylocarpus</taxon>
    </lineage>
</organism>
<accession>A0A9P7YI78</accession>
<evidence type="ECO:0000313" key="9">
    <source>
        <dbReference type="EMBL" id="KAG9234319.1"/>
    </source>
</evidence>
<dbReference type="InterPro" id="IPR043216">
    <property type="entry name" value="PAP-like"/>
</dbReference>
<keyword evidence="10" id="KW-1185">Reference proteome</keyword>
<dbReference type="Pfam" id="PF01569">
    <property type="entry name" value="PAP2"/>
    <property type="match status" value="1"/>
</dbReference>
<dbReference type="PANTHER" id="PTHR10165">
    <property type="entry name" value="LIPID PHOSPHATE PHOSPHATASE"/>
    <property type="match status" value="1"/>
</dbReference>
<proteinExistence type="inferred from homology"/>
<feature type="transmembrane region" description="Helical" evidence="7">
    <location>
        <begin position="257"/>
        <end position="276"/>
    </location>
</feature>
<dbReference type="AlphaFoldDB" id="A0A9P7YI78"/>
<dbReference type="EMBL" id="MU251467">
    <property type="protein sequence ID" value="KAG9234319.1"/>
    <property type="molecule type" value="Genomic_DNA"/>
</dbReference>
<dbReference type="InterPro" id="IPR000326">
    <property type="entry name" value="PAP2/HPO"/>
</dbReference>
<sequence>MDFAENRSHSNPNPRKPLPRLTTLPLICHDYCYIVVFTLITLAIWRMPLLYSNERAVPLSMWNPAASFDNTGSSLRPPSDLSYQWKPEPLPSELCGVLVVIIPIVVVIVFQSRNFNVRDLHAGISGSLKAVVATAFVCTILKQVVGGFRPHFVDVCRPDPKFIAEDMALGRYWFNATACSGDSYEVRRAMQSFPSGHAANSFSSGTFITLYLNAKLKTFADQSTFLPTLILTIAPLLLASLVSGSMYVSNQHHANDIVFGIIIGLLFGFSAYRSVYTAVFDFRLNHIPLPFARHAGLVHVHDPSQSGTQEAVGWDGAGLNKTSRAGKE</sequence>
<gene>
    <name evidence="9" type="ORF">BJ875DRAFT_376707</name>
</gene>
<evidence type="ECO:0000256" key="3">
    <source>
        <dbReference type="ARBA" id="ARBA00022692"/>
    </source>
</evidence>
<protein>
    <submittedName>
        <fullName evidence="9">Phosphatidic acid phosphatase type 2/haloperoxidase</fullName>
    </submittedName>
</protein>
<feature type="domain" description="Phosphatidic acid phosphatase type 2/haloperoxidase" evidence="8">
    <location>
        <begin position="122"/>
        <end position="272"/>
    </location>
</feature>
<reference evidence="9" key="1">
    <citation type="journal article" date="2021" name="IMA Fungus">
        <title>Genomic characterization of three marine fungi, including Emericellopsis atlantica sp. nov. with signatures of a generalist lifestyle and marine biomass degradation.</title>
        <authorList>
            <person name="Hagestad O.C."/>
            <person name="Hou L."/>
            <person name="Andersen J.H."/>
            <person name="Hansen E.H."/>
            <person name="Altermark B."/>
            <person name="Li C."/>
            <person name="Kuhnert E."/>
            <person name="Cox R.J."/>
            <person name="Crous P.W."/>
            <person name="Spatafora J.W."/>
            <person name="Lail K."/>
            <person name="Amirebrahimi M."/>
            <person name="Lipzen A."/>
            <person name="Pangilinan J."/>
            <person name="Andreopoulos W."/>
            <person name="Hayes R.D."/>
            <person name="Ng V."/>
            <person name="Grigoriev I.V."/>
            <person name="Jackson S.A."/>
            <person name="Sutton T.D.S."/>
            <person name="Dobson A.D.W."/>
            <person name="Rama T."/>
        </authorList>
    </citation>
    <scope>NUCLEOTIDE SEQUENCE</scope>
    <source>
        <strain evidence="9">TRa018bII</strain>
    </source>
</reference>
<comment type="caution">
    <text evidence="9">The sequence shown here is derived from an EMBL/GenBank/DDBJ whole genome shotgun (WGS) entry which is preliminary data.</text>
</comment>
<dbReference type="Gene3D" id="1.20.144.10">
    <property type="entry name" value="Phosphatidic acid phosphatase type 2/haloperoxidase"/>
    <property type="match status" value="1"/>
</dbReference>